<feature type="transmembrane region" description="Helical" evidence="1">
    <location>
        <begin position="78"/>
        <end position="101"/>
    </location>
</feature>
<gene>
    <name evidence="2" type="ORF">F3J40_07650</name>
</gene>
<evidence type="ECO:0000313" key="2">
    <source>
        <dbReference type="EMBL" id="NIF21472.1"/>
    </source>
</evidence>
<keyword evidence="1" id="KW-0812">Transmembrane</keyword>
<keyword evidence="1" id="KW-0472">Membrane</keyword>
<comment type="caution">
    <text evidence="2">The sequence shown here is derived from an EMBL/GenBank/DDBJ whole genome shotgun (WGS) entry which is preliminary data.</text>
</comment>
<keyword evidence="1" id="KW-1133">Transmembrane helix</keyword>
<evidence type="ECO:0000313" key="3">
    <source>
        <dbReference type="Proteomes" id="UP001515683"/>
    </source>
</evidence>
<organism evidence="2 3">
    <name type="scientific">Candidatus Pantoea multigeneris</name>
    <dbReference type="NCBI Taxonomy" id="2608357"/>
    <lineage>
        <taxon>Bacteria</taxon>
        <taxon>Pseudomonadati</taxon>
        <taxon>Pseudomonadota</taxon>
        <taxon>Gammaproteobacteria</taxon>
        <taxon>Enterobacterales</taxon>
        <taxon>Erwiniaceae</taxon>
        <taxon>Pantoea</taxon>
    </lineage>
</organism>
<proteinExistence type="predicted"/>
<protein>
    <submittedName>
        <fullName evidence="2">Uncharacterized protein</fullName>
    </submittedName>
</protein>
<dbReference type="EMBL" id="VWXF01000002">
    <property type="protein sequence ID" value="NIF21472.1"/>
    <property type="molecule type" value="Genomic_DNA"/>
</dbReference>
<evidence type="ECO:0000256" key="1">
    <source>
        <dbReference type="SAM" id="Phobius"/>
    </source>
</evidence>
<dbReference type="RefSeq" id="WP_167013414.1">
    <property type="nucleotide sequence ID" value="NZ_VWXF01000002.1"/>
</dbReference>
<name>A0ABX0R7X7_9GAMM</name>
<dbReference type="Pfam" id="PF19942">
    <property type="entry name" value="DUF6404"/>
    <property type="match status" value="1"/>
</dbReference>
<keyword evidence="3" id="KW-1185">Reference proteome</keyword>
<dbReference type="Proteomes" id="UP001515683">
    <property type="component" value="Unassembled WGS sequence"/>
</dbReference>
<reference evidence="2 3" key="1">
    <citation type="journal article" date="2019" name="bioRxiv">
        <title>Bacteria contribute to plant secondary compound degradation in a generalist herbivore system.</title>
        <authorList>
            <person name="Francoeur C.B."/>
            <person name="Khadempour L."/>
            <person name="Moreira-Soto R.D."/>
            <person name="Gotting K."/>
            <person name="Book A.J."/>
            <person name="Pinto-Tomas A.A."/>
            <person name="Keefover-Ring K."/>
            <person name="Currie C.R."/>
        </authorList>
    </citation>
    <scope>NUCLEOTIDE SEQUENCE [LARGE SCALE GENOMIC DNA]</scope>
    <source>
        <strain evidence="2">Acro-835</strain>
    </source>
</reference>
<accession>A0ABX0R7X7</accession>
<dbReference type="InterPro" id="IPR045644">
    <property type="entry name" value="DUF6404"/>
</dbReference>
<sequence length="117" mass="13495">MSRDTEFIRKKNQAIALLNAAGVRNSEPFLYRLLWRLGVHIPPPLFAPFALEVLLFGLFFALGWGMTMWWMDWQHRGILPLAAVLISLLTGLLFGLAMAGMQWRTKKRKKLPTWKSL</sequence>
<feature type="transmembrane region" description="Helical" evidence="1">
    <location>
        <begin position="45"/>
        <end position="66"/>
    </location>
</feature>